<reference evidence="1" key="2">
    <citation type="journal article" date="2015" name="Data Brief">
        <title>Shoot transcriptome of the giant reed, Arundo donax.</title>
        <authorList>
            <person name="Barrero R.A."/>
            <person name="Guerrero F.D."/>
            <person name="Moolhuijzen P."/>
            <person name="Goolsby J.A."/>
            <person name="Tidwell J."/>
            <person name="Bellgard S.E."/>
            <person name="Bellgard M.I."/>
        </authorList>
    </citation>
    <scope>NUCLEOTIDE SEQUENCE</scope>
    <source>
        <tissue evidence="1">Shoot tissue taken approximately 20 cm above the soil surface</tissue>
    </source>
</reference>
<accession>A0A0A8ZXP2</accession>
<evidence type="ECO:0000313" key="1">
    <source>
        <dbReference type="EMBL" id="JAD44114.1"/>
    </source>
</evidence>
<proteinExistence type="predicted"/>
<organism evidence="1">
    <name type="scientific">Arundo donax</name>
    <name type="common">Giant reed</name>
    <name type="synonym">Donax arundinaceus</name>
    <dbReference type="NCBI Taxonomy" id="35708"/>
    <lineage>
        <taxon>Eukaryota</taxon>
        <taxon>Viridiplantae</taxon>
        <taxon>Streptophyta</taxon>
        <taxon>Embryophyta</taxon>
        <taxon>Tracheophyta</taxon>
        <taxon>Spermatophyta</taxon>
        <taxon>Magnoliopsida</taxon>
        <taxon>Liliopsida</taxon>
        <taxon>Poales</taxon>
        <taxon>Poaceae</taxon>
        <taxon>PACMAD clade</taxon>
        <taxon>Arundinoideae</taxon>
        <taxon>Arundineae</taxon>
        <taxon>Arundo</taxon>
    </lineage>
</organism>
<sequence length="45" mass="5069">MPSSCQNNRQVQALMIKQNLRQDRSLNATTNATKTPSHTLILAWS</sequence>
<protein>
    <submittedName>
        <fullName evidence="1">Uncharacterized protein</fullName>
    </submittedName>
</protein>
<dbReference type="EMBL" id="GBRH01253781">
    <property type="protein sequence ID" value="JAD44114.1"/>
    <property type="molecule type" value="Transcribed_RNA"/>
</dbReference>
<dbReference type="AlphaFoldDB" id="A0A0A8ZXP2"/>
<name>A0A0A8ZXP2_ARUDO</name>
<reference evidence="1" key="1">
    <citation type="submission" date="2014-09" db="EMBL/GenBank/DDBJ databases">
        <authorList>
            <person name="Magalhaes I.L.F."/>
            <person name="Oliveira U."/>
            <person name="Santos F.R."/>
            <person name="Vidigal T.H.D.A."/>
            <person name="Brescovit A.D."/>
            <person name="Santos A.J."/>
        </authorList>
    </citation>
    <scope>NUCLEOTIDE SEQUENCE</scope>
    <source>
        <tissue evidence="1">Shoot tissue taken approximately 20 cm above the soil surface</tissue>
    </source>
</reference>